<dbReference type="SUPFAM" id="SSF110296">
    <property type="entry name" value="Oligoxyloglucan reducing end-specific cellobiohydrolase"/>
    <property type="match status" value="2"/>
</dbReference>
<dbReference type="Proteomes" id="UP000186666">
    <property type="component" value="Unassembled WGS sequence"/>
</dbReference>
<proteinExistence type="predicted"/>
<comment type="caution">
    <text evidence="2">The sequence shown here is derived from an EMBL/GenBank/DDBJ whole genome shotgun (WGS) entry which is preliminary data.</text>
</comment>
<feature type="region of interest" description="Disordered" evidence="1">
    <location>
        <begin position="276"/>
        <end position="304"/>
    </location>
</feature>
<sequence>MNLKKKSINRSLRILVIMVLLLPLGGIGSGSLATATSDTSCGKGDHGLLQQLQKQHQGEGHQSVLSFTDIQFLNDRIGRVSGNGFIIGTSDAGCHWQEIYTGQWQIAQIDFSDNKNGWALATLPSEQKKHLIQTSDGGAHWKNVDTAITFDRIDILNDKEGLGYTATSAYKTVDGGKSFAPIPTPVNNRYASFSNMKTGWSIIVIPSGGYKVMKTVDGGEHWSLKLKVAADSNNGGEIYSNGNQVWALLYGEAGMSQVSYSLYGSTDGGSHWNRVIAQDTAGGGPAPGSGKAITQKGPASPGGHPGNMQLIGDRTAFLAGGSPAGEVVSVGRSFNGAQSWTNITPSIEGYDARISFADSKKGWLAVVNSSDKSAVYMTKDGGVSWNVKFSLKK</sequence>
<name>A0ABY1KFI6_9BACL</name>
<dbReference type="InterPro" id="IPR015943">
    <property type="entry name" value="WD40/YVTN_repeat-like_dom_sf"/>
</dbReference>
<dbReference type="RefSeq" id="WP_068591018.1">
    <property type="nucleotide sequence ID" value="NZ_FTNK01000025.1"/>
</dbReference>
<gene>
    <name evidence="2" type="ORF">SAMN05421578_12519</name>
</gene>
<organism evidence="2 3">
    <name type="scientific">Paenibacillus macquariensis</name>
    <dbReference type="NCBI Taxonomy" id="948756"/>
    <lineage>
        <taxon>Bacteria</taxon>
        <taxon>Bacillati</taxon>
        <taxon>Bacillota</taxon>
        <taxon>Bacilli</taxon>
        <taxon>Bacillales</taxon>
        <taxon>Paenibacillaceae</taxon>
        <taxon>Paenibacillus</taxon>
    </lineage>
</organism>
<reference evidence="2 3" key="1">
    <citation type="submission" date="2017-01" db="EMBL/GenBank/DDBJ databases">
        <authorList>
            <person name="Varghese N."/>
            <person name="Submissions S."/>
        </authorList>
    </citation>
    <scope>NUCLEOTIDE SEQUENCE [LARGE SCALE GENOMIC DNA]</scope>
    <source>
        <strain evidence="2 3">ATCC 23464</strain>
    </source>
</reference>
<accession>A0ABY1KFI6</accession>
<protein>
    <recommendedName>
        <fullName evidence="4">Photosynthesis system II assembly factor Ycf48/Hcf136-like domain-containing protein</fullName>
    </recommendedName>
</protein>
<evidence type="ECO:0000313" key="2">
    <source>
        <dbReference type="EMBL" id="SIR63458.1"/>
    </source>
</evidence>
<keyword evidence="3" id="KW-1185">Reference proteome</keyword>
<evidence type="ECO:0000256" key="1">
    <source>
        <dbReference type="SAM" id="MobiDB-lite"/>
    </source>
</evidence>
<dbReference type="Gene3D" id="2.130.10.10">
    <property type="entry name" value="YVTN repeat-like/Quinoprotein amine dehydrogenase"/>
    <property type="match status" value="2"/>
</dbReference>
<evidence type="ECO:0000313" key="3">
    <source>
        <dbReference type="Proteomes" id="UP000186666"/>
    </source>
</evidence>
<evidence type="ECO:0008006" key="4">
    <source>
        <dbReference type="Google" id="ProtNLM"/>
    </source>
</evidence>
<dbReference type="EMBL" id="FTNK01000025">
    <property type="protein sequence ID" value="SIR63458.1"/>
    <property type="molecule type" value="Genomic_DNA"/>
</dbReference>